<dbReference type="GO" id="GO:0005694">
    <property type="term" value="C:chromosome"/>
    <property type="evidence" value="ECO:0007669"/>
    <property type="project" value="TreeGrafter"/>
</dbReference>
<dbReference type="InterPro" id="IPR041468">
    <property type="entry name" value="HTH_ParB/Spo0J"/>
</dbReference>
<feature type="domain" description="ParB-like N-terminal" evidence="3">
    <location>
        <begin position="37"/>
        <end position="129"/>
    </location>
</feature>
<proteinExistence type="inferred from homology"/>
<dbReference type="EMBL" id="LN713926">
    <property type="protein sequence ID" value="CEK42004.1"/>
    <property type="molecule type" value="Genomic_DNA"/>
</dbReference>
<keyword evidence="2" id="KW-0159">Chromosome partition</keyword>
<dbReference type="InterPro" id="IPR036086">
    <property type="entry name" value="ParB/Sulfiredoxin_sf"/>
</dbReference>
<dbReference type="Pfam" id="PF02195">
    <property type="entry name" value="ParB_N"/>
    <property type="match status" value="1"/>
</dbReference>
<dbReference type="GO" id="GO:0045881">
    <property type="term" value="P:positive regulation of sporulation resulting in formation of a cellular spore"/>
    <property type="evidence" value="ECO:0007669"/>
    <property type="project" value="TreeGrafter"/>
</dbReference>
<accession>A0A0G4E4A9</accession>
<reference evidence="4" key="1">
    <citation type="submission" date="2014-12" db="EMBL/GenBank/DDBJ databases">
        <authorList>
            <person name="Hall J."/>
        </authorList>
    </citation>
    <scope>NUCLEOTIDE SEQUENCE [LARGE SCALE GENOMIC DNA]</scope>
    <source>
        <strain evidence="4">SBW25</strain>
        <plasmid evidence="4">pQBR57</plasmid>
    </source>
</reference>
<dbReference type="AlphaFoldDB" id="A0A0G4E4A9"/>
<dbReference type="Gene3D" id="3.90.1530.10">
    <property type="entry name" value="Conserved hypothetical protein from pyrococcus furiosus pfu- 392566-001, ParB domain"/>
    <property type="match status" value="1"/>
</dbReference>
<dbReference type="Pfam" id="PF17762">
    <property type="entry name" value="HTH_ParB"/>
    <property type="match status" value="1"/>
</dbReference>
<dbReference type="GO" id="GO:0003677">
    <property type="term" value="F:DNA binding"/>
    <property type="evidence" value="ECO:0007669"/>
    <property type="project" value="InterPro"/>
</dbReference>
<dbReference type="PANTHER" id="PTHR33375">
    <property type="entry name" value="CHROMOSOME-PARTITIONING PROTEIN PARB-RELATED"/>
    <property type="match status" value="1"/>
</dbReference>
<dbReference type="Gene3D" id="1.10.10.730">
    <property type="entry name" value="KorB DNA-binding domain"/>
    <property type="match status" value="1"/>
</dbReference>
<dbReference type="FunFam" id="1.10.10.2830:FF:000001">
    <property type="entry name" value="Chromosome partitioning protein ParB"/>
    <property type="match status" value="1"/>
</dbReference>
<reference evidence="4" key="2">
    <citation type="submission" date="2015-06" db="EMBL/GenBank/DDBJ databases">
        <title>Environmentally co-occuring mercury resistance plasmids are genetically and phenotypically diverse and confer variable context-dependent fitness effects.</title>
        <authorList>
            <person name="Hall J.P.J."/>
            <person name="Harrison E."/>
            <person name="Lilley A.K."/>
            <person name="Paterson S."/>
            <person name="Spiers A.J."/>
            <person name="Brockhurst M.A."/>
        </authorList>
    </citation>
    <scope>NUCLEOTIDE SEQUENCE [LARGE SCALE GENOMIC DNA]</scope>
    <source>
        <strain evidence="4">SBW25</strain>
        <plasmid evidence="4">pQBR57</plasmid>
    </source>
</reference>
<dbReference type="InterPro" id="IPR042075">
    <property type="entry name" value="KorB_DNA-db"/>
</dbReference>
<dbReference type="SUPFAM" id="SSF110849">
    <property type="entry name" value="ParB/Sulfiredoxin"/>
    <property type="match status" value="1"/>
</dbReference>
<dbReference type="InterPro" id="IPR050336">
    <property type="entry name" value="Chromosome_partition/occlusion"/>
</dbReference>
<evidence type="ECO:0000256" key="1">
    <source>
        <dbReference type="ARBA" id="ARBA00006295"/>
    </source>
</evidence>
<evidence type="ECO:0000256" key="2">
    <source>
        <dbReference type="ARBA" id="ARBA00022829"/>
    </source>
</evidence>
<dbReference type="SUPFAM" id="SSF109709">
    <property type="entry name" value="KorB DNA-binding domain-like"/>
    <property type="match status" value="1"/>
</dbReference>
<keyword evidence="4" id="KW-0614">Plasmid</keyword>
<dbReference type="PANTHER" id="PTHR33375:SF1">
    <property type="entry name" value="CHROMOSOME-PARTITIONING PROTEIN PARB-RELATED"/>
    <property type="match status" value="1"/>
</dbReference>
<dbReference type="NCBIfam" id="TIGR00180">
    <property type="entry name" value="parB_part"/>
    <property type="match status" value="1"/>
</dbReference>
<comment type="similarity">
    <text evidence="1">Belongs to the ParB family.</text>
</comment>
<evidence type="ECO:0000259" key="3">
    <source>
        <dbReference type="SMART" id="SM00470"/>
    </source>
</evidence>
<gene>
    <name evidence="4" type="ORF">PQBR57_0051</name>
</gene>
<evidence type="ECO:0000313" key="4">
    <source>
        <dbReference type="EMBL" id="CEK42004.1"/>
    </source>
</evidence>
<dbReference type="InterPro" id="IPR004437">
    <property type="entry name" value="ParB/RepB/Spo0J"/>
</dbReference>
<dbReference type="SMART" id="SM00470">
    <property type="entry name" value="ParB"/>
    <property type="match status" value="1"/>
</dbReference>
<geneLocation type="plasmid" evidence="4">
    <name>pQBR57</name>
</geneLocation>
<dbReference type="InterPro" id="IPR003115">
    <property type="entry name" value="ParB_N"/>
</dbReference>
<name>A0A0G4E4A9_PSEFS</name>
<sequence length="305" mass="34500">MAKAQQRRAFQAGRKRVNRDILNALRFDIRSVNKEFRQVPIELLKPGRYQTRRSFKPKQMKELSSSLLATGMNITPLIIRPLKYSEGYEIICGERRWRAAQEIGFATLLCCIGDYDDQQALYLSGADNIQREDLNPLEEAQSYELMMDTGMTQQEVADEIGKSRSHVANHLRLLALPLAVRDFVGDERLSYAQARPLCSLASPGEQTKIAKEAVAKQWSSKKIEEVVAKAQMKGKRPEPDQRLLGSVEDKHIARLREQVAQQTGYQCAIIKSKETAGAWQIGFIASSTDELQSILERMGVNTEML</sequence>
<organism evidence="4">
    <name type="scientific">Pseudomonas fluorescens (strain SBW25)</name>
    <dbReference type="NCBI Taxonomy" id="216595"/>
    <lineage>
        <taxon>Bacteria</taxon>
        <taxon>Pseudomonadati</taxon>
        <taxon>Pseudomonadota</taxon>
        <taxon>Gammaproteobacteria</taxon>
        <taxon>Pseudomonadales</taxon>
        <taxon>Pseudomonadaceae</taxon>
        <taxon>Pseudomonas</taxon>
    </lineage>
</organism>
<dbReference type="GO" id="GO:0007059">
    <property type="term" value="P:chromosome segregation"/>
    <property type="evidence" value="ECO:0007669"/>
    <property type="project" value="UniProtKB-KW"/>
</dbReference>
<protein>
    <submittedName>
        <fullName evidence="4">Chromosome (Plasmid) partitioning protein ParB / Stage 0 sporulation protein J</fullName>
    </submittedName>
</protein>